<dbReference type="EMBL" id="JACEIK010001503">
    <property type="protein sequence ID" value="MCD7469898.1"/>
    <property type="molecule type" value="Genomic_DNA"/>
</dbReference>
<evidence type="ECO:0000313" key="2">
    <source>
        <dbReference type="EMBL" id="MCD7469898.1"/>
    </source>
</evidence>
<evidence type="ECO:0000256" key="1">
    <source>
        <dbReference type="SAM" id="MobiDB-lite"/>
    </source>
</evidence>
<proteinExistence type="predicted"/>
<gene>
    <name evidence="2" type="ORF">HAX54_009310</name>
</gene>
<comment type="caution">
    <text evidence="2">The sequence shown here is derived from an EMBL/GenBank/DDBJ whole genome shotgun (WGS) entry which is preliminary data.</text>
</comment>
<organism evidence="2 3">
    <name type="scientific">Datura stramonium</name>
    <name type="common">Jimsonweed</name>
    <name type="synonym">Common thornapple</name>
    <dbReference type="NCBI Taxonomy" id="4076"/>
    <lineage>
        <taxon>Eukaryota</taxon>
        <taxon>Viridiplantae</taxon>
        <taxon>Streptophyta</taxon>
        <taxon>Embryophyta</taxon>
        <taxon>Tracheophyta</taxon>
        <taxon>Spermatophyta</taxon>
        <taxon>Magnoliopsida</taxon>
        <taxon>eudicotyledons</taxon>
        <taxon>Gunneridae</taxon>
        <taxon>Pentapetalae</taxon>
        <taxon>asterids</taxon>
        <taxon>lamiids</taxon>
        <taxon>Solanales</taxon>
        <taxon>Solanaceae</taxon>
        <taxon>Solanoideae</taxon>
        <taxon>Datureae</taxon>
        <taxon>Datura</taxon>
    </lineage>
</organism>
<dbReference type="Proteomes" id="UP000823775">
    <property type="component" value="Unassembled WGS sequence"/>
</dbReference>
<name>A0ABS8TFF7_DATST</name>
<evidence type="ECO:0000313" key="3">
    <source>
        <dbReference type="Proteomes" id="UP000823775"/>
    </source>
</evidence>
<accession>A0ABS8TFF7</accession>
<protein>
    <submittedName>
        <fullName evidence="2">Uncharacterized protein</fullName>
    </submittedName>
</protein>
<feature type="region of interest" description="Disordered" evidence="1">
    <location>
        <begin position="1"/>
        <end position="23"/>
    </location>
</feature>
<sequence length="86" mass="9401">MQKISAGVSSHGRPNLATTESGVQANSACVTITMPNHLFKRRHSPASAASWFRLLYAKRHPNGLASKYYLSWLPSGLHSSDARGYT</sequence>
<reference evidence="2 3" key="1">
    <citation type="journal article" date="2021" name="BMC Genomics">
        <title>Datura genome reveals duplications of psychoactive alkaloid biosynthetic genes and high mutation rate following tissue culture.</title>
        <authorList>
            <person name="Rajewski A."/>
            <person name="Carter-House D."/>
            <person name="Stajich J."/>
            <person name="Litt A."/>
        </authorList>
    </citation>
    <scope>NUCLEOTIDE SEQUENCE [LARGE SCALE GENOMIC DNA]</scope>
    <source>
        <strain evidence="2">AR-01</strain>
    </source>
</reference>
<keyword evidence="3" id="KW-1185">Reference proteome</keyword>